<dbReference type="Pfam" id="PF04471">
    <property type="entry name" value="Mrr_cat"/>
    <property type="match status" value="1"/>
</dbReference>
<evidence type="ECO:0000313" key="4">
    <source>
        <dbReference type="EMBL" id="RHL35083.1"/>
    </source>
</evidence>
<dbReference type="SUPFAM" id="SSF52980">
    <property type="entry name" value="Restriction endonuclease-like"/>
    <property type="match status" value="1"/>
</dbReference>
<evidence type="ECO:0000313" key="6">
    <source>
        <dbReference type="Proteomes" id="UP000285776"/>
    </source>
</evidence>
<protein>
    <submittedName>
        <fullName evidence="4">Restriction endonuclease</fullName>
    </submittedName>
</protein>
<dbReference type="GO" id="GO:0003677">
    <property type="term" value="F:DNA binding"/>
    <property type="evidence" value="ECO:0007669"/>
    <property type="project" value="InterPro"/>
</dbReference>
<gene>
    <name evidence="4" type="ORF">DW026_11990</name>
    <name evidence="3" type="ORF">DWV53_14165</name>
</gene>
<dbReference type="RefSeq" id="WP_118155196.1">
    <property type="nucleotide sequence ID" value="NZ_QROP01000037.1"/>
</dbReference>
<evidence type="ECO:0000259" key="2">
    <source>
        <dbReference type="Pfam" id="PF14338"/>
    </source>
</evidence>
<dbReference type="InterPro" id="IPR052906">
    <property type="entry name" value="Type_IV_Methyl-Rstrct_Enzyme"/>
</dbReference>
<name>A0AA92WLD8_9BACT</name>
<evidence type="ECO:0000313" key="3">
    <source>
        <dbReference type="EMBL" id="RGW74835.1"/>
    </source>
</evidence>
<organism evidence="4 5">
    <name type="scientific">Segatella copri</name>
    <dbReference type="NCBI Taxonomy" id="165179"/>
    <lineage>
        <taxon>Bacteria</taxon>
        <taxon>Pseudomonadati</taxon>
        <taxon>Bacteroidota</taxon>
        <taxon>Bacteroidia</taxon>
        <taxon>Bacteroidales</taxon>
        <taxon>Prevotellaceae</taxon>
        <taxon>Segatella</taxon>
    </lineage>
</organism>
<keyword evidence="4" id="KW-0378">Hydrolase</keyword>
<dbReference type="GO" id="GO:0015666">
    <property type="term" value="F:restriction endodeoxyribonuclease activity"/>
    <property type="evidence" value="ECO:0007669"/>
    <property type="project" value="TreeGrafter"/>
</dbReference>
<sequence length="313" mass="36060">MAIPKFEDFLYPFLYRLKDMDNVSIKDMKKSIIEHFHLSEEDCKLRTKSGSTNQLDDRLGWSRQWLRRALFIEIPQRGIYKITKRGVEYLQNHTDLRQTDLMKYPEYAEYATTSSGTTKKTAAKVIEELEESKQTQTPTEQLENAYQSIIKDLAADLLQKVLEQSAQFFEHLVLDLLLKMGYGGSLSDAGMVTKYSHDDGIDGIIKEDKLGLDKIYIQAKRYNTTNTIGKPQIQQFVGALDEQKASKGVFITTSSYSSEARKYAEEKASKKIVLIDGQELARYMIEYNVGVSLKRVYEVKRIDSDYFEDDNND</sequence>
<evidence type="ECO:0000313" key="5">
    <source>
        <dbReference type="Proteomes" id="UP000283672"/>
    </source>
</evidence>
<keyword evidence="4" id="KW-0255">Endonuclease</keyword>
<accession>A0AA92WLD8</accession>
<dbReference type="Pfam" id="PF14338">
    <property type="entry name" value="Mrr_N"/>
    <property type="match status" value="1"/>
</dbReference>
<dbReference type="EMBL" id="QROP01000037">
    <property type="protein sequence ID" value="RHL35083.1"/>
    <property type="molecule type" value="Genomic_DNA"/>
</dbReference>
<dbReference type="Proteomes" id="UP000283672">
    <property type="component" value="Unassembled WGS sequence"/>
</dbReference>
<evidence type="ECO:0000259" key="1">
    <source>
        <dbReference type="Pfam" id="PF04471"/>
    </source>
</evidence>
<dbReference type="PANTHER" id="PTHR30015">
    <property type="entry name" value="MRR RESTRICTION SYSTEM PROTEIN"/>
    <property type="match status" value="1"/>
</dbReference>
<proteinExistence type="predicted"/>
<dbReference type="Gene3D" id="3.40.1350.10">
    <property type="match status" value="1"/>
</dbReference>
<keyword evidence="4" id="KW-0540">Nuclease</keyword>
<comment type="caution">
    <text evidence="4">The sequence shown here is derived from an EMBL/GenBank/DDBJ whole genome shotgun (WGS) entry which is preliminary data.</text>
</comment>
<dbReference type="InterPro" id="IPR011335">
    <property type="entry name" value="Restrct_endonuc-II-like"/>
</dbReference>
<dbReference type="InterPro" id="IPR011856">
    <property type="entry name" value="tRNA_endonuc-like_dom_sf"/>
</dbReference>
<reference evidence="5 6" key="1">
    <citation type="submission" date="2018-08" db="EMBL/GenBank/DDBJ databases">
        <title>A genome reference for cultivated species of the human gut microbiota.</title>
        <authorList>
            <person name="Zou Y."/>
            <person name="Xue W."/>
            <person name="Luo G."/>
        </authorList>
    </citation>
    <scope>NUCLEOTIDE SEQUENCE [LARGE SCALE GENOMIC DNA]</scope>
    <source>
        <strain evidence="3 6">AF10-17</strain>
        <strain evidence="4 5">AF38-11</strain>
    </source>
</reference>
<dbReference type="PANTHER" id="PTHR30015:SF7">
    <property type="entry name" value="TYPE IV METHYL-DIRECTED RESTRICTION ENZYME ECOKMRR"/>
    <property type="match status" value="1"/>
</dbReference>
<dbReference type="GO" id="GO:0009307">
    <property type="term" value="P:DNA restriction-modification system"/>
    <property type="evidence" value="ECO:0007669"/>
    <property type="project" value="InterPro"/>
</dbReference>
<feature type="domain" description="Restriction system protein Mrr-like N-terminal" evidence="2">
    <location>
        <begin position="6"/>
        <end position="91"/>
    </location>
</feature>
<dbReference type="InterPro" id="IPR007560">
    <property type="entry name" value="Restrct_endonuc_IV_Mrr"/>
</dbReference>
<dbReference type="AlphaFoldDB" id="A0AA92WLD8"/>
<dbReference type="Proteomes" id="UP000285776">
    <property type="component" value="Unassembled WGS sequence"/>
</dbReference>
<dbReference type="InterPro" id="IPR025745">
    <property type="entry name" value="Mrr-like_N_dom"/>
</dbReference>
<feature type="domain" description="Restriction endonuclease type IV Mrr" evidence="1">
    <location>
        <begin position="163"/>
        <end position="284"/>
    </location>
</feature>
<dbReference type="EMBL" id="QSAV01000067">
    <property type="protein sequence ID" value="RGW74835.1"/>
    <property type="molecule type" value="Genomic_DNA"/>
</dbReference>